<keyword evidence="1" id="KW-0812">Transmembrane</keyword>
<feature type="transmembrane region" description="Helical" evidence="1">
    <location>
        <begin position="203"/>
        <end position="220"/>
    </location>
</feature>
<dbReference type="PANTHER" id="PTHR34821:SF2">
    <property type="entry name" value="INNER MEMBRANE PROTEIN YDCZ"/>
    <property type="match status" value="1"/>
</dbReference>
<dbReference type="Pfam" id="PF04657">
    <property type="entry name" value="DMT_YdcZ"/>
    <property type="match status" value="2"/>
</dbReference>
<feature type="transmembrane region" description="Helical" evidence="1">
    <location>
        <begin position="29"/>
        <end position="50"/>
    </location>
</feature>
<dbReference type="InterPro" id="IPR006750">
    <property type="entry name" value="YdcZ"/>
</dbReference>
<feature type="transmembrane region" description="Helical" evidence="1">
    <location>
        <begin position="82"/>
        <end position="111"/>
    </location>
</feature>
<protein>
    <submittedName>
        <fullName evidence="2">Uncharacterized protein</fullName>
    </submittedName>
</protein>
<proteinExistence type="predicted"/>
<feature type="transmembrane region" description="Helical" evidence="1">
    <location>
        <begin position="232"/>
        <end position="252"/>
    </location>
</feature>
<dbReference type="EMBL" id="CP011502">
    <property type="protein sequence ID" value="ALX04799.1"/>
    <property type="molecule type" value="Genomic_DNA"/>
</dbReference>
<dbReference type="PANTHER" id="PTHR34821">
    <property type="entry name" value="INNER MEMBRANE PROTEIN YDCZ"/>
    <property type="match status" value="1"/>
</dbReference>
<sequence length="309" mass="31226">MLLVGALITLQSRVNASLAGQLGDGLRAGALAAVVSFGSGLVLLSAVVLSHPRRRAGLRRVLDALRDPADGADRPRLRPVHLLGGLGGAFFVASQGIAVGVIGVALFIVAFTAGQSVASLVVDHVGLGPGGHEPVSRPRAVAALFAVAAVTVKVLGDLDGSHLGLSLLLASLALVAGCLQAVQQAFNGKISAVGGPLVTTWNNFLVGTSALLVLLLVSFLAPGHVDGFPSQWWYYVGGVLGIGFIAISAVAVQIHGVLVLGLCSIAGQVVAAEVIEVLDPSVDVSWLGLLGGLLAVVGVVVALATRRRT</sequence>
<feature type="transmembrane region" description="Helical" evidence="1">
    <location>
        <begin position="163"/>
        <end position="182"/>
    </location>
</feature>
<evidence type="ECO:0000313" key="2">
    <source>
        <dbReference type="EMBL" id="ALX04799.1"/>
    </source>
</evidence>
<evidence type="ECO:0000256" key="1">
    <source>
        <dbReference type="SAM" id="Phobius"/>
    </source>
</evidence>
<keyword evidence="1" id="KW-1133">Transmembrane helix</keyword>
<dbReference type="Proteomes" id="UP000067689">
    <property type="component" value="Chromosome"/>
</dbReference>
<keyword evidence="1" id="KW-0472">Membrane</keyword>
<dbReference type="STRING" id="2041.AERYTH_08855"/>
<dbReference type="PATRIC" id="fig|2041.4.peg.1854"/>
<keyword evidence="3" id="KW-1185">Reference proteome</keyword>
<feature type="transmembrane region" description="Helical" evidence="1">
    <location>
        <begin position="284"/>
        <end position="304"/>
    </location>
</feature>
<gene>
    <name evidence="2" type="ORF">AERYTH_08855</name>
</gene>
<reference evidence="2 3" key="1">
    <citation type="journal article" date="1991" name="Int. J. Syst. Bacteriol.">
        <title>Description of the erythromycin-producing bacterium Arthrobacter sp. strain NRRL B-3381 as Aeromicrobium erythreum gen. nov., sp. nov.</title>
        <authorList>
            <person name="Miller E.S."/>
            <person name="Woese C.R."/>
            <person name="Brenner S."/>
        </authorList>
    </citation>
    <scope>NUCLEOTIDE SEQUENCE [LARGE SCALE GENOMIC DNA]</scope>
    <source>
        <strain evidence="2 3">AR18</strain>
    </source>
</reference>
<name>A0A0U4C1F1_9ACTN</name>
<dbReference type="AlphaFoldDB" id="A0A0U4C1F1"/>
<dbReference type="KEGG" id="aer:AERYTH_08855"/>
<accession>A0A0U4C1F1</accession>
<dbReference type="GO" id="GO:0005886">
    <property type="term" value="C:plasma membrane"/>
    <property type="evidence" value="ECO:0007669"/>
    <property type="project" value="TreeGrafter"/>
</dbReference>
<organism evidence="2 3">
    <name type="scientific">Aeromicrobium erythreum</name>
    <dbReference type="NCBI Taxonomy" id="2041"/>
    <lineage>
        <taxon>Bacteria</taxon>
        <taxon>Bacillati</taxon>
        <taxon>Actinomycetota</taxon>
        <taxon>Actinomycetes</taxon>
        <taxon>Propionibacteriales</taxon>
        <taxon>Nocardioidaceae</taxon>
        <taxon>Aeromicrobium</taxon>
    </lineage>
</organism>
<evidence type="ECO:0000313" key="3">
    <source>
        <dbReference type="Proteomes" id="UP000067689"/>
    </source>
</evidence>